<dbReference type="SUPFAM" id="SSF55874">
    <property type="entry name" value="ATPase domain of HSP90 chaperone/DNA topoisomerase II/histidine kinase"/>
    <property type="match status" value="1"/>
</dbReference>
<keyword evidence="7 17" id="KW-0812">Transmembrane</keyword>
<dbReference type="FunFam" id="1.10.287.130:FF:000038">
    <property type="entry name" value="Sensory transduction histidine kinase"/>
    <property type="match status" value="1"/>
</dbReference>
<keyword evidence="13 17" id="KW-0472">Membrane</keyword>
<dbReference type="PROSITE" id="PS50885">
    <property type="entry name" value="HAMP"/>
    <property type="match status" value="1"/>
</dbReference>
<dbReference type="InterPro" id="IPR029016">
    <property type="entry name" value="GAF-like_dom_sf"/>
</dbReference>
<dbReference type="InterPro" id="IPR004358">
    <property type="entry name" value="Sig_transdc_His_kin-like_C"/>
</dbReference>
<keyword evidence="9" id="KW-0418">Kinase</keyword>
<dbReference type="SMART" id="SM00388">
    <property type="entry name" value="HisKA"/>
    <property type="match status" value="1"/>
</dbReference>
<dbReference type="SUPFAM" id="SSF103190">
    <property type="entry name" value="Sensory domain-like"/>
    <property type="match status" value="1"/>
</dbReference>
<dbReference type="Gene3D" id="6.10.340.10">
    <property type="match status" value="1"/>
</dbReference>
<dbReference type="Pfam" id="PF02518">
    <property type="entry name" value="HATPase_c"/>
    <property type="match status" value="1"/>
</dbReference>
<protein>
    <recommendedName>
        <fullName evidence="16">Virulence sensor protein BvgS</fullName>
        <ecNumber evidence="3">2.7.13.3</ecNumber>
    </recommendedName>
</protein>
<dbReference type="Gene3D" id="3.30.450.40">
    <property type="match status" value="1"/>
</dbReference>
<feature type="domain" description="Histidine kinase" evidence="18">
    <location>
        <begin position="510"/>
        <end position="744"/>
    </location>
</feature>
<evidence type="ECO:0000256" key="2">
    <source>
        <dbReference type="ARBA" id="ARBA00004651"/>
    </source>
</evidence>
<dbReference type="CDD" id="cd12915">
    <property type="entry name" value="PDC2_DGC_like"/>
    <property type="match status" value="1"/>
</dbReference>
<dbReference type="InterPro" id="IPR003661">
    <property type="entry name" value="HisK_dim/P_dom"/>
</dbReference>
<dbReference type="PANTHER" id="PTHR43047:SF63">
    <property type="entry name" value="HISTIDINE KINASE"/>
    <property type="match status" value="1"/>
</dbReference>
<accession>A0AA49IXS0</accession>
<comment type="function">
    <text evidence="15">Member of the two-component regulatory system BvgS/BvgA. Phosphorylates BvgA via a four-step phosphorelay in response to environmental signals.</text>
</comment>
<dbReference type="Pfam" id="PF00672">
    <property type="entry name" value="HAMP"/>
    <property type="match status" value="1"/>
</dbReference>
<evidence type="ECO:0000256" key="9">
    <source>
        <dbReference type="ARBA" id="ARBA00022777"/>
    </source>
</evidence>
<organism evidence="20">
    <name type="scientific">Candidatus Nitricoxidivorans perseverans</name>
    <dbReference type="NCBI Taxonomy" id="2975601"/>
    <lineage>
        <taxon>Bacteria</taxon>
        <taxon>Pseudomonadati</taxon>
        <taxon>Pseudomonadota</taxon>
        <taxon>Betaproteobacteria</taxon>
        <taxon>Nitrosomonadales</taxon>
        <taxon>Sterolibacteriaceae</taxon>
        <taxon>Candidatus Nitricoxidivorans</taxon>
    </lineage>
</organism>
<dbReference type="CDD" id="cd06225">
    <property type="entry name" value="HAMP"/>
    <property type="match status" value="1"/>
</dbReference>
<dbReference type="Gene3D" id="3.30.565.10">
    <property type="entry name" value="Histidine kinase-like ATPase, C-terminal domain"/>
    <property type="match status" value="1"/>
</dbReference>
<dbReference type="PROSITE" id="PS50109">
    <property type="entry name" value="HIS_KIN"/>
    <property type="match status" value="1"/>
</dbReference>
<dbReference type="PANTHER" id="PTHR43047">
    <property type="entry name" value="TWO-COMPONENT HISTIDINE PROTEIN KINASE"/>
    <property type="match status" value="1"/>
</dbReference>
<keyword evidence="14" id="KW-0131">Cell cycle</keyword>
<dbReference type="CDD" id="cd16922">
    <property type="entry name" value="HATPase_EvgS-ArcB-TorS-like"/>
    <property type="match status" value="1"/>
</dbReference>
<dbReference type="SUPFAM" id="SSF158472">
    <property type="entry name" value="HAMP domain-like"/>
    <property type="match status" value="1"/>
</dbReference>
<reference evidence="20" key="1">
    <citation type="journal article" date="2023" name="Nat. Microbiol.">
        <title>Enrichment and characterization of a nitric oxide-reducing microbial community in a continuous bioreactor.</title>
        <authorList>
            <person name="Garrido-Amador P."/>
            <person name="Stortenbeker N."/>
            <person name="Wessels H.J.C.T."/>
            <person name="Speth D.R."/>
            <person name="Garcia-Heredia I."/>
            <person name="Kartal B."/>
        </authorList>
    </citation>
    <scope>NUCLEOTIDE SEQUENCE</scope>
    <source>
        <strain evidence="20">MAG1</strain>
    </source>
</reference>
<dbReference type="GO" id="GO:0005524">
    <property type="term" value="F:ATP binding"/>
    <property type="evidence" value="ECO:0007669"/>
    <property type="project" value="UniProtKB-KW"/>
</dbReference>
<feature type="domain" description="HAMP" evidence="19">
    <location>
        <begin position="305"/>
        <end position="358"/>
    </location>
</feature>
<evidence type="ECO:0000256" key="7">
    <source>
        <dbReference type="ARBA" id="ARBA00022692"/>
    </source>
</evidence>
<proteinExistence type="predicted"/>
<dbReference type="FunFam" id="3.30.565.10:FF:000010">
    <property type="entry name" value="Sensor histidine kinase RcsC"/>
    <property type="match status" value="1"/>
</dbReference>
<evidence type="ECO:0000256" key="14">
    <source>
        <dbReference type="ARBA" id="ARBA00023306"/>
    </source>
</evidence>
<dbReference type="InterPro" id="IPR036097">
    <property type="entry name" value="HisK_dim/P_sf"/>
</dbReference>
<dbReference type="InterPro" id="IPR033479">
    <property type="entry name" value="dCache_1"/>
</dbReference>
<dbReference type="Pfam" id="PF00512">
    <property type="entry name" value="HisKA"/>
    <property type="match status" value="1"/>
</dbReference>
<keyword evidence="4" id="KW-1003">Cell membrane</keyword>
<evidence type="ECO:0000256" key="16">
    <source>
        <dbReference type="ARBA" id="ARBA00070152"/>
    </source>
</evidence>
<evidence type="ECO:0000256" key="8">
    <source>
        <dbReference type="ARBA" id="ARBA00022741"/>
    </source>
</evidence>
<dbReference type="InterPro" id="IPR005467">
    <property type="entry name" value="His_kinase_dom"/>
</dbReference>
<dbReference type="Gene3D" id="3.30.450.20">
    <property type="entry name" value="PAS domain"/>
    <property type="match status" value="2"/>
</dbReference>
<dbReference type="EC" id="2.7.13.3" evidence="3"/>
<dbReference type="CDD" id="cd12914">
    <property type="entry name" value="PDC1_DGC_like"/>
    <property type="match status" value="1"/>
</dbReference>
<keyword evidence="6" id="KW-0808">Transferase</keyword>
<dbReference type="SMART" id="SM00304">
    <property type="entry name" value="HAMP"/>
    <property type="match status" value="1"/>
</dbReference>
<dbReference type="InterPro" id="IPR003594">
    <property type="entry name" value="HATPase_dom"/>
</dbReference>
<evidence type="ECO:0000256" key="12">
    <source>
        <dbReference type="ARBA" id="ARBA00023012"/>
    </source>
</evidence>
<evidence type="ECO:0000256" key="17">
    <source>
        <dbReference type="SAM" id="Phobius"/>
    </source>
</evidence>
<gene>
    <name evidence="20" type="ORF">OHM77_09510</name>
</gene>
<dbReference type="KEGG" id="npv:OHM77_09510"/>
<dbReference type="CDD" id="cd00082">
    <property type="entry name" value="HisKA"/>
    <property type="match status" value="1"/>
</dbReference>
<comment type="subcellular location">
    <subcellularLocation>
        <location evidence="2">Cell membrane</location>
        <topology evidence="2">Multi-pass membrane protein</topology>
    </subcellularLocation>
</comment>
<evidence type="ECO:0000256" key="11">
    <source>
        <dbReference type="ARBA" id="ARBA00022989"/>
    </source>
</evidence>
<keyword evidence="10 20" id="KW-0067">ATP-binding</keyword>
<dbReference type="GO" id="GO:0000155">
    <property type="term" value="F:phosphorelay sensor kinase activity"/>
    <property type="evidence" value="ECO:0007669"/>
    <property type="project" value="InterPro"/>
</dbReference>
<name>A0AA49IXS0_9PROT</name>
<evidence type="ECO:0000256" key="4">
    <source>
        <dbReference type="ARBA" id="ARBA00022475"/>
    </source>
</evidence>
<keyword evidence="5" id="KW-0597">Phosphoprotein</keyword>
<evidence type="ECO:0000313" key="20">
    <source>
        <dbReference type="EMBL" id="WIM04934.1"/>
    </source>
</evidence>
<dbReference type="Proteomes" id="UP001234916">
    <property type="component" value="Chromosome"/>
</dbReference>
<evidence type="ECO:0000259" key="19">
    <source>
        <dbReference type="PROSITE" id="PS50885"/>
    </source>
</evidence>
<dbReference type="SUPFAM" id="SSF55781">
    <property type="entry name" value="GAF domain-like"/>
    <property type="match status" value="1"/>
</dbReference>
<dbReference type="InterPro" id="IPR029151">
    <property type="entry name" value="Sensor-like_sf"/>
</dbReference>
<evidence type="ECO:0000256" key="6">
    <source>
        <dbReference type="ARBA" id="ARBA00022679"/>
    </source>
</evidence>
<keyword evidence="8" id="KW-0547">Nucleotide-binding</keyword>
<dbReference type="InterPro" id="IPR003018">
    <property type="entry name" value="GAF"/>
</dbReference>
<evidence type="ECO:0000256" key="3">
    <source>
        <dbReference type="ARBA" id="ARBA00012438"/>
    </source>
</evidence>
<dbReference type="InterPro" id="IPR036890">
    <property type="entry name" value="HATPase_C_sf"/>
</dbReference>
<dbReference type="GO" id="GO:0009927">
    <property type="term" value="F:histidine phosphotransfer kinase activity"/>
    <property type="evidence" value="ECO:0007669"/>
    <property type="project" value="TreeGrafter"/>
</dbReference>
<dbReference type="GO" id="GO:0005886">
    <property type="term" value="C:plasma membrane"/>
    <property type="evidence" value="ECO:0007669"/>
    <property type="project" value="UniProtKB-SubCell"/>
</dbReference>
<comment type="catalytic activity">
    <reaction evidence="1">
        <text>ATP + protein L-histidine = ADP + protein N-phospho-L-histidine.</text>
        <dbReference type="EC" id="2.7.13.3"/>
    </reaction>
</comment>
<dbReference type="EMBL" id="CP107246">
    <property type="protein sequence ID" value="WIM04934.1"/>
    <property type="molecule type" value="Genomic_DNA"/>
</dbReference>
<evidence type="ECO:0000256" key="1">
    <source>
        <dbReference type="ARBA" id="ARBA00000085"/>
    </source>
</evidence>
<dbReference type="Pfam" id="PF02743">
    <property type="entry name" value="dCache_1"/>
    <property type="match status" value="1"/>
</dbReference>
<dbReference type="PRINTS" id="PR00344">
    <property type="entry name" value="BCTRLSENSOR"/>
</dbReference>
<dbReference type="SUPFAM" id="SSF47384">
    <property type="entry name" value="Homodimeric domain of signal transducing histidine kinase"/>
    <property type="match status" value="1"/>
</dbReference>
<dbReference type="Pfam" id="PF13185">
    <property type="entry name" value="GAF_2"/>
    <property type="match status" value="1"/>
</dbReference>
<feature type="transmembrane region" description="Helical" evidence="17">
    <location>
        <begin position="286"/>
        <end position="308"/>
    </location>
</feature>
<keyword evidence="12" id="KW-0902">Two-component regulatory system</keyword>
<dbReference type="AlphaFoldDB" id="A0AA49IXS0"/>
<dbReference type="InterPro" id="IPR003660">
    <property type="entry name" value="HAMP_dom"/>
</dbReference>
<sequence>MSRPFHISLRTRTMLLVAAALLPAFGFIVWQSLDARAGAVAEVRRDARRLAMFTVDRFGQAAAMGRELVITLAAVPAVRNATKGDCDRLLADIRARHPHYANLAVMDEAGDFICSAVPLIRPINSSDRPWFQEVKRNRGFTISDFLVGRVTHRASIIFAMPLLDGGKRFRGTVFAALDLAPFAASFADIPWPAQTSLTLVDRRGTILTRHPDHEKWVGIPFPASRLAAVRAAAASITVEEHGVDGVMRTYVYQPILYKGEVLGYLVAGIPNDGYLAPIDAALRRNLLWLALVAAVCLAIAGWGGNLLLRRLHRLTEAARHFGAGDLAARSGLPRNHDEVGHLAAAFDGMACALEERDKRLDRSVREIRRLNRALRTLSAGNHILTRAGDEAELLEQMCRAVVEAGGYRFARVDYGEPPILMASANLSPEDSPDAPDAESSRLALPLRVGGKTLGVLSIFAAETDAFGPEEVELLAETADDLAYGIASLRSRARVEHAEEANQMKSEFLASMSHELRTPLNAIVGFSELMKDGLVGEMTPKQKEYVEDIFYSGEHLLSLINDILDLSKVEAGKMELQPEPVSLPSLLEACLTVVREKALAHRIRLSLEIDPEIGETRTDARKFKQIVYNYLSNAVKFTPDGGHVSVSARLVPAAALPATAAPRLGADRYLEVAVSDTGIGIAPQDLQRLFQTFVQIDSSLGRKYEGTGLGLSLVKKLADLFGGAVGVESESGKGSRFIVWLPWDARASAE</sequence>
<evidence type="ECO:0000256" key="13">
    <source>
        <dbReference type="ARBA" id="ARBA00023136"/>
    </source>
</evidence>
<evidence type="ECO:0000256" key="15">
    <source>
        <dbReference type="ARBA" id="ARBA00058004"/>
    </source>
</evidence>
<dbReference type="SMART" id="SM00387">
    <property type="entry name" value="HATPase_c"/>
    <property type="match status" value="1"/>
</dbReference>
<keyword evidence="11 17" id="KW-1133">Transmembrane helix</keyword>
<evidence type="ECO:0000256" key="10">
    <source>
        <dbReference type="ARBA" id="ARBA00022840"/>
    </source>
</evidence>
<dbReference type="Gene3D" id="1.10.287.130">
    <property type="match status" value="1"/>
</dbReference>
<evidence type="ECO:0000259" key="18">
    <source>
        <dbReference type="PROSITE" id="PS50109"/>
    </source>
</evidence>
<evidence type="ECO:0000256" key="5">
    <source>
        <dbReference type="ARBA" id="ARBA00022553"/>
    </source>
</evidence>